<feature type="compositionally biased region" description="Low complexity" evidence="1">
    <location>
        <begin position="74"/>
        <end position="84"/>
    </location>
</feature>
<dbReference type="Pfam" id="PF13384">
    <property type="entry name" value="HTH_23"/>
    <property type="match status" value="1"/>
</dbReference>
<protein>
    <submittedName>
        <fullName evidence="2">Uncharacterized protein</fullName>
    </submittedName>
</protein>
<comment type="caution">
    <text evidence="2">The sequence shown here is derived from an EMBL/GenBank/DDBJ whole genome shotgun (WGS) entry which is preliminary data.</text>
</comment>
<reference evidence="2 3" key="1">
    <citation type="submission" date="2019-06" db="EMBL/GenBank/DDBJ databases">
        <title>Whole genome shotgun sequence of Cellulomonas uda NBRC 3747.</title>
        <authorList>
            <person name="Hosoyama A."/>
            <person name="Uohara A."/>
            <person name="Ohji S."/>
            <person name="Ichikawa N."/>
        </authorList>
    </citation>
    <scope>NUCLEOTIDE SEQUENCE [LARGE SCALE GENOMIC DNA]</scope>
    <source>
        <strain evidence="2 3">NBRC 3747</strain>
    </source>
</reference>
<dbReference type="Gene3D" id="1.10.10.60">
    <property type="entry name" value="Homeodomain-like"/>
    <property type="match status" value="1"/>
</dbReference>
<feature type="region of interest" description="Disordered" evidence="1">
    <location>
        <begin position="1"/>
        <end position="109"/>
    </location>
</feature>
<evidence type="ECO:0000313" key="3">
    <source>
        <dbReference type="Proteomes" id="UP000315842"/>
    </source>
</evidence>
<dbReference type="EMBL" id="BJLP01000004">
    <property type="protein sequence ID" value="GEA79954.1"/>
    <property type="molecule type" value="Genomic_DNA"/>
</dbReference>
<dbReference type="AlphaFoldDB" id="A0A4Y3K985"/>
<gene>
    <name evidence="2" type="ORF">CUD01_03980</name>
</gene>
<feature type="compositionally biased region" description="Basic and acidic residues" evidence="1">
    <location>
        <begin position="26"/>
        <end position="43"/>
    </location>
</feature>
<accession>A0A4Y3K985</accession>
<organism evidence="2 3">
    <name type="scientific">Cellulomonas uda</name>
    <dbReference type="NCBI Taxonomy" id="1714"/>
    <lineage>
        <taxon>Bacteria</taxon>
        <taxon>Bacillati</taxon>
        <taxon>Actinomycetota</taxon>
        <taxon>Actinomycetes</taxon>
        <taxon>Micrococcales</taxon>
        <taxon>Cellulomonadaceae</taxon>
        <taxon>Cellulomonas</taxon>
    </lineage>
</organism>
<name>A0A4Y3K985_CELUD</name>
<evidence type="ECO:0000313" key="2">
    <source>
        <dbReference type="EMBL" id="GEA79954.1"/>
    </source>
</evidence>
<evidence type="ECO:0000256" key="1">
    <source>
        <dbReference type="SAM" id="MobiDB-lite"/>
    </source>
</evidence>
<proteinExistence type="predicted"/>
<sequence length="444" mass="46880">MTLVAPPHGSGSNHANSGPPCLPTEARGKETPDEFRARMEAKRGQRRSIVLRTPSGQPRPEPAPPSGTSAHGITASTLRPAPRARTPKPAPTPRPTRQPVVSKRERDRAATVTAYLNGDRVSDIAARLDRSPTTVRTWLRAAGIEPPAREYPVRVRPCAGGCGRLTRPASTTVEQCPGTVARAAGGKCSSCHEKTSSRRAINDDELKRIVELYDTGLTAPQIGEQLGRTSKTIRTALDRAGVTRVDGRSLRSGGRPKTANDDPPDLAKAVVDAYTAGKTITQIEQTIPGVGSATHARGILMRAGVSMRPPANKPTDLDARARAVQLATQTNLTHSQIGAQLGYAQTTISRWIREHDHPTTTNVALADTAPPATHAPAPADGDDVEADLPPELLALASSSARAVVSSLLDAAAALAETSRHVAVLVTQTRAVLDQLGQDTTEVAP</sequence>
<dbReference type="Proteomes" id="UP000315842">
    <property type="component" value="Unassembled WGS sequence"/>
</dbReference>
<keyword evidence="3" id="KW-1185">Reference proteome</keyword>